<dbReference type="PROSITE" id="PS51318">
    <property type="entry name" value="TAT"/>
    <property type="match status" value="1"/>
</dbReference>
<feature type="chain" id="PRO_5026146901" description="Secreted protein" evidence="1">
    <location>
        <begin position="38"/>
        <end position="151"/>
    </location>
</feature>
<evidence type="ECO:0000256" key="1">
    <source>
        <dbReference type="SAM" id="SignalP"/>
    </source>
</evidence>
<dbReference type="AlphaFoldDB" id="A0A6G6WI04"/>
<evidence type="ECO:0000313" key="3">
    <source>
        <dbReference type="Proteomes" id="UP000502996"/>
    </source>
</evidence>
<evidence type="ECO:0000313" key="2">
    <source>
        <dbReference type="EMBL" id="QIG44690.1"/>
    </source>
</evidence>
<reference evidence="2 3" key="1">
    <citation type="submission" date="2020-02" db="EMBL/GenBank/DDBJ databases">
        <title>Full genome sequence of Nocardioides sp. R-3366.</title>
        <authorList>
            <person name="Im W.-T."/>
        </authorList>
    </citation>
    <scope>NUCLEOTIDE SEQUENCE [LARGE SCALE GENOMIC DNA]</scope>
    <source>
        <strain evidence="2 3">R-3366</strain>
    </source>
</reference>
<dbReference type="KEGG" id="nano:G5V58_19595"/>
<dbReference type="Proteomes" id="UP000502996">
    <property type="component" value="Chromosome"/>
</dbReference>
<name>A0A6G6WI04_9ACTN</name>
<keyword evidence="1" id="KW-0732">Signal</keyword>
<accession>A0A6G6WI04</accession>
<dbReference type="RefSeq" id="WP_165236487.1">
    <property type="nucleotide sequence ID" value="NZ_CP049257.1"/>
</dbReference>
<evidence type="ECO:0008006" key="4">
    <source>
        <dbReference type="Google" id="ProtNLM"/>
    </source>
</evidence>
<protein>
    <recommendedName>
        <fullName evidence="4">Secreted protein</fullName>
    </recommendedName>
</protein>
<gene>
    <name evidence="2" type="ORF">G5V58_19595</name>
</gene>
<keyword evidence="3" id="KW-1185">Reference proteome</keyword>
<dbReference type="EMBL" id="CP049257">
    <property type="protein sequence ID" value="QIG44690.1"/>
    <property type="molecule type" value="Genomic_DNA"/>
</dbReference>
<sequence length="151" mass="16525">MTQSARRASSVRRRTAMVVAAAIAALVALLSPAPAQAAPGQVTVHFYEGSTDHESWTHAFGPKFTMWINVYGCSRDGHVQWFVYDPTKQTPPPPGGVGLLKPWWSNPTNPAGNGVYSKYSAAAQHIKYEIDTSNGCKYRIRVTEYRASVPS</sequence>
<feature type="signal peptide" evidence="1">
    <location>
        <begin position="1"/>
        <end position="37"/>
    </location>
</feature>
<dbReference type="InterPro" id="IPR006311">
    <property type="entry name" value="TAT_signal"/>
</dbReference>
<proteinExistence type="predicted"/>
<organism evidence="2 3">
    <name type="scientific">Nocardioides anomalus</name>
    <dbReference type="NCBI Taxonomy" id="2712223"/>
    <lineage>
        <taxon>Bacteria</taxon>
        <taxon>Bacillati</taxon>
        <taxon>Actinomycetota</taxon>
        <taxon>Actinomycetes</taxon>
        <taxon>Propionibacteriales</taxon>
        <taxon>Nocardioidaceae</taxon>
        <taxon>Nocardioides</taxon>
    </lineage>
</organism>